<keyword evidence="12" id="KW-0175">Coiled coil</keyword>
<keyword evidence="5" id="KW-0597">Phosphoprotein</keyword>
<keyword evidence="16" id="KW-1185">Reference proteome</keyword>
<comment type="subcellular location">
    <subcellularLocation>
        <location evidence="2">Cell membrane</location>
        <topology evidence="2">Multi-pass membrane protein</topology>
    </subcellularLocation>
</comment>
<evidence type="ECO:0000256" key="4">
    <source>
        <dbReference type="ARBA" id="ARBA00022475"/>
    </source>
</evidence>
<dbReference type="AlphaFoldDB" id="A0A0A6PE33"/>
<evidence type="ECO:0000256" key="10">
    <source>
        <dbReference type="ARBA" id="ARBA00023012"/>
    </source>
</evidence>
<comment type="caution">
    <text evidence="15">The sequence shown here is derived from an EMBL/GenBank/DDBJ whole genome shotgun (WGS) entry which is preliminary data.</text>
</comment>
<evidence type="ECO:0000256" key="9">
    <source>
        <dbReference type="ARBA" id="ARBA00022840"/>
    </source>
</evidence>
<organism evidence="15 16">
    <name type="scientific">Candidatus Thiomargarita nelsonii</name>
    <dbReference type="NCBI Taxonomy" id="1003181"/>
    <lineage>
        <taxon>Bacteria</taxon>
        <taxon>Pseudomonadati</taxon>
        <taxon>Pseudomonadota</taxon>
        <taxon>Gammaproteobacteria</taxon>
        <taxon>Thiotrichales</taxon>
        <taxon>Thiotrichaceae</taxon>
        <taxon>Thiomargarita</taxon>
    </lineage>
</organism>
<dbReference type="Gene3D" id="3.30.450.20">
    <property type="entry name" value="PAS domain"/>
    <property type="match status" value="2"/>
</dbReference>
<keyword evidence="6" id="KW-0808">Transferase</keyword>
<dbReference type="InterPro" id="IPR029151">
    <property type="entry name" value="Sensor-like_sf"/>
</dbReference>
<name>A0A0A6PE33_9GAMM</name>
<dbReference type="EMBL" id="JSZA02000001">
    <property type="protein sequence ID" value="KHD09010.1"/>
    <property type="molecule type" value="Genomic_DNA"/>
</dbReference>
<feature type="transmembrane region" description="Helical" evidence="13">
    <location>
        <begin position="12"/>
        <end position="31"/>
    </location>
</feature>
<dbReference type="SUPFAM" id="SSF158472">
    <property type="entry name" value="HAMP domain-like"/>
    <property type="match status" value="1"/>
</dbReference>
<dbReference type="PROSITE" id="PS50885">
    <property type="entry name" value="HAMP"/>
    <property type="match status" value="1"/>
</dbReference>
<evidence type="ECO:0000256" key="11">
    <source>
        <dbReference type="ARBA" id="ARBA00023136"/>
    </source>
</evidence>
<dbReference type="SMART" id="SM00304">
    <property type="entry name" value="HAMP"/>
    <property type="match status" value="1"/>
</dbReference>
<dbReference type="InterPro" id="IPR003660">
    <property type="entry name" value="HAMP_dom"/>
</dbReference>
<gene>
    <name evidence="15" type="ORF">PN36_00185</name>
</gene>
<comment type="catalytic activity">
    <reaction evidence="1">
        <text>ATP + protein L-histidine = ADP + protein N-phospho-L-histidine.</text>
        <dbReference type="EC" id="2.7.13.3"/>
    </reaction>
</comment>
<dbReference type="EC" id="2.7.13.3" evidence="3"/>
<dbReference type="PANTHER" id="PTHR45528:SF1">
    <property type="entry name" value="SENSOR HISTIDINE KINASE CPXA"/>
    <property type="match status" value="1"/>
</dbReference>
<evidence type="ECO:0000256" key="3">
    <source>
        <dbReference type="ARBA" id="ARBA00012438"/>
    </source>
</evidence>
<keyword evidence="11 13" id="KW-0472">Membrane</keyword>
<evidence type="ECO:0000256" key="5">
    <source>
        <dbReference type="ARBA" id="ARBA00022553"/>
    </source>
</evidence>
<dbReference type="PANTHER" id="PTHR45528">
    <property type="entry name" value="SENSOR HISTIDINE KINASE CPXA"/>
    <property type="match status" value="1"/>
</dbReference>
<evidence type="ECO:0000256" key="2">
    <source>
        <dbReference type="ARBA" id="ARBA00004651"/>
    </source>
</evidence>
<dbReference type="Pfam" id="PF00672">
    <property type="entry name" value="HAMP"/>
    <property type="match status" value="1"/>
</dbReference>
<feature type="domain" description="HAMP" evidence="14">
    <location>
        <begin position="327"/>
        <end position="380"/>
    </location>
</feature>
<dbReference type="GO" id="GO:0000155">
    <property type="term" value="F:phosphorelay sensor kinase activity"/>
    <property type="evidence" value="ECO:0007669"/>
    <property type="project" value="TreeGrafter"/>
</dbReference>
<feature type="coiled-coil region" evidence="12">
    <location>
        <begin position="78"/>
        <end position="105"/>
    </location>
</feature>
<accession>A0A0A6PE33</accession>
<keyword evidence="10" id="KW-0902">Two-component regulatory system</keyword>
<dbReference type="InterPro" id="IPR050398">
    <property type="entry name" value="HssS/ArlS-like"/>
</dbReference>
<dbReference type="GO" id="GO:0005886">
    <property type="term" value="C:plasma membrane"/>
    <property type="evidence" value="ECO:0007669"/>
    <property type="project" value="UniProtKB-SubCell"/>
</dbReference>
<evidence type="ECO:0000256" key="6">
    <source>
        <dbReference type="ARBA" id="ARBA00022679"/>
    </source>
</evidence>
<keyword evidence="13" id="KW-0812">Transmembrane</keyword>
<keyword evidence="8" id="KW-0418">Kinase</keyword>
<sequence length="387" mass="44538">MKIHHRLRTKLIILFSIVTFIPALVTGIYAIQVSSKSLRSQALTTQTMQAKTLANNITSFLTNVKGDLMFLSQSPVMKDYLRANASEAESKRQALEQEFLAFSRNRRIYYQIRYLDETGQEIARVDSNSLTSRIIERDKLQDKSQRYYFKETIRLLANEIFVSPLDLNRERGQIERPFKPVIRYAVNIYDNKNNKAGIVIINVDANQFIKPLGNRRLVNHDGYFINHPSSEKSWGGPIDLDTGYNLQSEYPQWNLRILGQDGTLSTKRLTLSHKRVIVPGTFHNWTLIIQRDTQDILKSVIAFRLMFSLILIIAVLIALIVGWLLSARITRPIEHLTRMANAISKGEMISKSVEIQDKGEIGQLAHAFERMRISMLKAFDRIRQKST</sequence>
<dbReference type="SUPFAM" id="SSF103190">
    <property type="entry name" value="Sensory domain-like"/>
    <property type="match status" value="2"/>
</dbReference>
<evidence type="ECO:0000256" key="8">
    <source>
        <dbReference type="ARBA" id="ARBA00022777"/>
    </source>
</evidence>
<evidence type="ECO:0000313" key="15">
    <source>
        <dbReference type="EMBL" id="KHD09010.1"/>
    </source>
</evidence>
<evidence type="ECO:0000256" key="13">
    <source>
        <dbReference type="SAM" id="Phobius"/>
    </source>
</evidence>
<dbReference type="GO" id="GO:0005524">
    <property type="term" value="F:ATP binding"/>
    <property type="evidence" value="ECO:0007669"/>
    <property type="project" value="UniProtKB-KW"/>
</dbReference>
<evidence type="ECO:0000256" key="1">
    <source>
        <dbReference type="ARBA" id="ARBA00000085"/>
    </source>
</evidence>
<evidence type="ECO:0000313" key="16">
    <source>
        <dbReference type="Proteomes" id="UP000030428"/>
    </source>
</evidence>
<keyword evidence="7" id="KW-0547">Nucleotide-binding</keyword>
<dbReference type="Proteomes" id="UP000030428">
    <property type="component" value="Unassembled WGS sequence"/>
</dbReference>
<proteinExistence type="predicted"/>
<protein>
    <recommendedName>
        <fullName evidence="3">histidine kinase</fullName>
        <ecNumber evidence="3">2.7.13.3</ecNumber>
    </recommendedName>
</protein>
<evidence type="ECO:0000256" key="7">
    <source>
        <dbReference type="ARBA" id="ARBA00022741"/>
    </source>
</evidence>
<keyword evidence="4" id="KW-1003">Cell membrane</keyword>
<evidence type="ECO:0000259" key="14">
    <source>
        <dbReference type="PROSITE" id="PS50885"/>
    </source>
</evidence>
<dbReference type="InterPro" id="IPR048760">
    <property type="entry name" value="VP0354-like_sensor_dom"/>
</dbReference>
<dbReference type="Gene3D" id="1.10.8.500">
    <property type="entry name" value="HAMP domain in histidine kinase"/>
    <property type="match status" value="1"/>
</dbReference>
<dbReference type="CDD" id="cd06225">
    <property type="entry name" value="HAMP"/>
    <property type="match status" value="1"/>
</dbReference>
<reference evidence="15 16" key="1">
    <citation type="journal article" date="2016" name="Front. Microbiol.">
        <title>Single-Cell (Meta-)Genomics of a Dimorphic Candidatus Thiomargarita nelsonii Reveals Genomic Plasticity.</title>
        <authorList>
            <person name="Flood B.E."/>
            <person name="Fliss P."/>
            <person name="Jones D.S."/>
            <person name="Dick G.J."/>
            <person name="Jain S."/>
            <person name="Kaster A.K."/>
            <person name="Winkel M."/>
            <person name="Mussmann M."/>
            <person name="Bailey J."/>
        </authorList>
    </citation>
    <scope>NUCLEOTIDE SEQUENCE [LARGE SCALE GENOMIC DNA]</scope>
    <source>
        <strain evidence="15">Hydrate Ridge</strain>
    </source>
</reference>
<evidence type="ECO:0000256" key="12">
    <source>
        <dbReference type="SAM" id="Coils"/>
    </source>
</evidence>
<dbReference type="CDD" id="cd18773">
    <property type="entry name" value="PDC1_HK_sensor"/>
    <property type="match status" value="1"/>
</dbReference>
<keyword evidence="13" id="KW-1133">Transmembrane helix</keyword>
<dbReference type="Pfam" id="PF21623">
    <property type="entry name" value="HK_sensor_dom_bact"/>
    <property type="match status" value="1"/>
</dbReference>
<keyword evidence="9" id="KW-0067">ATP-binding</keyword>
<feature type="transmembrane region" description="Helical" evidence="13">
    <location>
        <begin position="301"/>
        <end position="325"/>
    </location>
</feature>